<gene>
    <name evidence="8" type="ORF">Ae201684_011892</name>
</gene>
<dbReference type="Pfam" id="PF03092">
    <property type="entry name" value="BT1"/>
    <property type="match status" value="1"/>
</dbReference>
<dbReference type="InterPro" id="IPR036259">
    <property type="entry name" value="MFS_trans_sf"/>
</dbReference>
<dbReference type="VEuPathDB" id="FungiDB:AeMF1_003363"/>
<feature type="transmembrane region" description="Helical" evidence="7">
    <location>
        <begin position="132"/>
        <end position="153"/>
    </location>
</feature>
<comment type="similarity">
    <text evidence="2">Belongs to the major facilitator superfamily. Folate-biopterin transporter (TC 2.A.71) family.</text>
</comment>
<feature type="transmembrane region" description="Helical" evidence="7">
    <location>
        <begin position="427"/>
        <end position="447"/>
    </location>
</feature>
<organism evidence="8 9">
    <name type="scientific">Aphanomyces euteiches</name>
    <dbReference type="NCBI Taxonomy" id="100861"/>
    <lineage>
        <taxon>Eukaryota</taxon>
        <taxon>Sar</taxon>
        <taxon>Stramenopiles</taxon>
        <taxon>Oomycota</taxon>
        <taxon>Saprolegniomycetes</taxon>
        <taxon>Saprolegniales</taxon>
        <taxon>Verrucalvaceae</taxon>
        <taxon>Aphanomyces</taxon>
    </lineage>
</organism>
<feature type="transmembrane region" description="Helical" evidence="7">
    <location>
        <begin position="467"/>
        <end position="492"/>
    </location>
</feature>
<protein>
    <recommendedName>
        <fullName evidence="10">Transmembrane protein</fullName>
    </recommendedName>
</protein>
<comment type="subcellular location">
    <subcellularLocation>
        <location evidence="1">Membrane</location>
        <topology evidence="1">Multi-pass membrane protein</topology>
    </subcellularLocation>
</comment>
<keyword evidence="5 7" id="KW-1133">Transmembrane helix</keyword>
<proteinExistence type="inferred from homology"/>
<dbReference type="AlphaFoldDB" id="A0A6G0WTF4"/>
<dbReference type="GO" id="GO:0016020">
    <property type="term" value="C:membrane"/>
    <property type="evidence" value="ECO:0007669"/>
    <property type="project" value="UniProtKB-SubCell"/>
</dbReference>
<evidence type="ECO:0000256" key="4">
    <source>
        <dbReference type="ARBA" id="ARBA00022692"/>
    </source>
</evidence>
<keyword evidence="3" id="KW-0813">Transport</keyword>
<feature type="transmembrane region" description="Helical" evidence="7">
    <location>
        <begin position="242"/>
        <end position="267"/>
    </location>
</feature>
<dbReference type="InterPro" id="IPR039309">
    <property type="entry name" value="BT1"/>
</dbReference>
<dbReference type="PANTHER" id="PTHR31585">
    <property type="entry name" value="FOLATE-BIOPTERIN TRANSPORTER 1, CHLOROPLASTIC"/>
    <property type="match status" value="1"/>
</dbReference>
<feature type="transmembrane region" description="Helical" evidence="7">
    <location>
        <begin position="208"/>
        <end position="230"/>
    </location>
</feature>
<keyword evidence="9" id="KW-1185">Reference proteome</keyword>
<evidence type="ECO:0000256" key="3">
    <source>
        <dbReference type="ARBA" id="ARBA00022448"/>
    </source>
</evidence>
<comment type="caution">
    <text evidence="8">The sequence shown here is derived from an EMBL/GenBank/DDBJ whole genome shotgun (WGS) entry which is preliminary data.</text>
</comment>
<keyword evidence="6 7" id="KW-0472">Membrane</keyword>
<dbReference type="PANTHER" id="PTHR31585:SF5">
    <property type="entry name" value="RNA-BINDING S4 DOMAIN-CONTAINING PROTEIN"/>
    <property type="match status" value="1"/>
</dbReference>
<evidence type="ECO:0000256" key="2">
    <source>
        <dbReference type="ARBA" id="ARBA00007015"/>
    </source>
</evidence>
<evidence type="ECO:0000256" key="7">
    <source>
        <dbReference type="SAM" id="Phobius"/>
    </source>
</evidence>
<name>A0A6G0WTF4_9STRA</name>
<sequence>MRQAQYQPRSPPKKPGIYLLDDDFDMFMTNPRNAPLHKEDYIVLEEDAILPGGAVSLLSKDAIAIFIQYTAVGVIYGGIAALSFPLIKIYFGAQGYQTRAYNTLVNIPWSFKLFMGALSDCVPICGLRHKPWILIGWFICLVSLIVLACLSPGETSLTTKVPNDHLSTYTLLSIVASFGYVMSDCASDALVVTYAMREPLAIRGRMQTAIYTCRTVGEIFSYLLVGILLNSPKFGGQFDFSIAINVIYIILCIPCAMAMASACIIITEHKTETVPFRKWIRQFWQFLQKQAMWQVLAFRFISNIFQNFDSVAVSPMGQYWAKVQPFMDGITKVIGRVFYTMVLGRNSLQLPTGVRFIVSAFVATELADLGNEGAVYGLVTTVSNLASHVSSAFYKFVDGFFELQDASFQLEKNTTSTDVRNHIRWQVSYSFIVAYGMKLFALVWLVLLPPQKAHVQRLKRYGMVSRLAGGLSMFLFGCFLTFSVFTNLASIFDATSWWRRRPTHYQTTNDHYKVSQATINALQPPSVD</sequence>
<keyword evidence="4 7" id="KW-0812">Transmembrane</keyword>
<evidence type="ECO:0000256" key="5">
    <source>
        <dbReference type="ARBA" id="ARBA00022989"/>
    </source>
</evidence>
<dbReference type="SUPFAM" id="SSF103473">
    <property type="entry name" value="MFS general substrate transporter"/>
    <property type="match status" value="1"/>
</dbReference>
<accession>A0A6G0WTF4</accession>
<dbReference type="EMBL" id="VJMJ01000151">
    <property type="protein sequence ID" value="KAF0730784.1"/>
    <property type="molecule type" value="Genomic_DNA"/>
</dbReference>
<evidence type="ECO:0000256" key="1">
    <source>
        <dbReference type="ARBA" id="ARBA00004141"/>
    </source>
</evidence>
<evidence type="ECO:0000256" key="6">
    <source>
        <dbReference type="ARBA" id="ARBA00023136"/>
    </source>
</evidence>
<dbReference type="Proteomes" id="UP000481153">
    <property type="component" value="Unassembled WGS sequence"/>
</dbReference>
<feature type="transmembrane region" description="Helical" evidence="7">
    <location>
        <begin position="66"/>
        <end position="87"/>
    </location>
</feature>
<evidence type="ECO:0008006" key="10">
    <source>
        <dbReference type="Google" id="ProtNLM"/>
    </source>
</evidence>
<reference evidence="8 9" key="1">
    <citation type="submission" date="2019-07" db="EMBL/GenBank/DDBJ databases">
        <title>Genomics analysis of Aphanomyces spp. identifies a new class of oomycete effector associated with host adaptation.</title>
        <authorList>
            <person name="Gaulin E."/>
        </authorList>
    </citation>
    <scope>NUCLEOTIDE SEQUENCE [LARGE SCALE GENOMIC DNA]</scope>
    <source>
        <strain evidence="8 9">ATCC 201684</strain>
    </source>
</reference>
<evidence type="ECO:0000313" key="9">
    <source>
        <dbReference type="Proteomes" id="UP000481153"/>
    </source>
</evidence>
<evidence type="ECO:0000313" key="8">
    <source>
        <dbReference type="EMBL" id="KAF0730784.1"/>
    </source>
</evidence>